<name>A0A8J7TNH9_9BACT</name>
<feature type="domain" description="FAD-binding FR-type" evidence="2">
    <location>
        <begin position="8"/>
        <end position="104"/>
    </location>
</feature>
<dbReference type="InterPro" id="IPR012165">
    <property type="entry name" value="Cyt_c3_hydrogenase_gsu"/>
</dbReference>
<dbReference type="InterPro" id="IPR017927">
    <property type="entry name" value="FAD-bd_FR_type"/>
</dbReference>
<comment type="caution">
    <text evidence="3">The sequence shown here is derived from an EMBL/GenBank/DDBJ whole genome shotgun (WGS) entry which is preliminary data.</text>
</comment>
<dbReference type="CDD" id="cd06221">
    <property type="entry name" value="sulfite_reductase_like"/>
    <property type="match status" value="1"/>
</dbReference>
<keyword evidence="1" id="KW-0408">Iron</keyword>
<dbReference type="Proteomes" id="UP000664277">
    <property type="component" value="Unassembled WGS sequence"/>
</dbReference>
<dbReference type="SUPFAM" id="SSF52343">
    <property type="entry name" value="Ferredoxin reductase-like, C-terminal NADP-linked domain"/>
    <property type="match status" value="1"/>
</dbReference>
<evidence type="ECO:0000259" key="2">
    <source>
        <dbReference type="PROSITE" id="PS51384"/>
    </source>
</evidence>
<dbReference type="GO" id="GO:0050660">
    <property type="term" value="F:flavin adenine dinucleotide binding"/>
    <property type="evidence" value="ECO:0007669"/>
    <property type="project" value="InterPro"/>
</dbReference>
<dbReference type="InterPro" id="IPR050353">
    <property type="entry name" value="PyrK_electron_transfer"/>
</dbReference>
<keyword evidence="1" id="KW-0001">2Fe-2S</keyword>
<dbReference type="SUPFAM" id="SSF63380">
    <property type="entry name" value="Riboflavin synthase domain-like"/>
    <property type="match status" value="1"/>
</dbReference>
<gene>
    <name evidence="3" type="ORF">J0M35_15820</name>
</gene>
<accession>A0A8J7TNH9</accession>
<dbReference type="PIRSF" id="PIRSF006816">
    <property type="entry name" value="Cyc3_hyd_g"/>
    <property type="match status" value="1"/>
</dbReference>
<dbReference type="PANTHER" id="PTHR43513:SF1">
    <property type="entry name" value="ANAEROBIC SULFITE REDUCTASE SUBUNIT B"/>
    <property type="match status" value="1"/>
</dbReference>
<dbReference type="PRINTS" id="PR00371">
    <property type="entry name" value="FPNCR"/>
</dbReference>
<evidence type="ECO:0000313" key="3">
    <source>
        <dbReference type="EMBL" id="MBN8661835.1"/>
    </source>
</evidence>
<dbReference type="InterPro" id="IPR001433">
    <property type="entry name" value="OxRdtase_FAD/NAD-bd"/>
</dbReference>
<feature type="binding site" evidence="1">
    <location>
        <position position="259"/>
    </location>
    <ligand>
        <name>[2Fe-2S] cluster</name>
        <dbReference type="ChEBI" id="CHEBI:190135"/>
    </ligand>
</feature>
<dbReference type="PANTHER" id="PTHR43513">
    <property type="entry name" value="DIHYDROOROTATE DEHYDROGENASE B (NAD(+)), ELECTRON TRANSFER SUBUNIT"/>
    <property type="match status" value="1"/>
</dbReference>
<reference evidence="3" key="1">
    <citation type="submission" date="2021-02" db="EMBL/GenBank/DDBJ databases">
        <title>Genome-Resolved Metagenomics of a Microbial Community Performing Photosynthetic Biological Nutrient Removal.</title>
        <authorList>
            <person name="Mcdaniel E.A."/>
        </authorList>
    </citation>
    <scope>NUCLEOTIDE SEQUENCE</scope>
    <source>
        <strain evidence="3">UWPOB_OBS1</strain>
    </source>
</reference>
<dbReference type="EMBL" id="JAFLCK010000025">
    <property type="protein sequence ID" value="MBN8661835.1"/>
    <property type="molecule type" value="Genomic_DNA"/>
</dbReference>
<dbReference type="GO" id="GO:0046872">
    <property type="term" value="F:metal ion binding"/>
    <property type="evidence" value="ECO:0007669"/>
    <property type="project" value="UniProtKB-KW"/>
</dbReference>
<dbReference type="AlphaFoldDB" id="A0A8J7TNH9"/>
<dbReference type="Pfam" id="PF10418">
    <property type="entry name" value="DHODB_Fe-S_bind"/>
    <property type="match status" value="1"/>
</dbReference>
<dbReference type="InterPro" id="IPR039261">
    <property type="entry name" value="FNR_nucleotide-bd"/>
</dbReference>
<comment type="cofactor">
    <cofactor evidence="1">
        <name>[2Fe-2S] cluster</name>
        <dbReference type="ChEBI" id="CHEBI:190135"/>
    </cofactor>
    <text evidence="1">Binds 1 [2Fe-2S] cluster per subunit.</text>
</comment>
<dbReference type="GO" id="GO:0016491">
    <property type="term" value="F:oxidoreductase activity"/>
    <property type="evidence" value="ECO:0007669"/>
    <property type="project" value="InterPro"/>
</dbReference>
<keyword evidence="1" id="KW-0411">Iron-sulfur</keyword>
<feature type="binding site" evidence="1">
    <location>
        <position position="251"/>
    </location>
    <ligand>
        <name>[2Fe-2S] cluster</name>
        <dbReference type="ChEBI" id="CHEBI:190135"/>
    </ligand>
</feature>
<dbReference type="Pfam" id="PF00175">
    <property type="entry name" value="NAD_binding_1"/>
    <property type="match status" value="1"/>
</dbReference>
<dbReference type="InterPro" id="IPR001709">
    <property type="entry name" value="Flavoprot_Pyr_Nucl_cyt_Rdtase"/>
</dbReference>
<proteinExistence type="predicted"/>
<dbReference type="Gene3D" id="3.40.50.80">
    <property type="entry name" value="Nucleotide-binding domain of ferredoxin-NADP reductase (FNR) module"/>
    <property type="match status" value="1"/>
</dbReference>
<dbReference type="Gene3D" id="2.40.30.10">
    <property type="entry name" value="Translation factors"/>
    <property type="match status" value="1"/>
</dbReference>
<dbReference type="GO" id="GO:0006221">
    <property type="term" value="P:pyrimidine nucleotide biosynthetic process"/>
    <property type="evidence" value="ECO:0007669"/>
    <property type="project" value="InterPro"/>
</dbReference>
<feature type="binding site" evidence="1">
    <location>
        <position position="243"/>
    </location>
    <ligand>
        <name>[2Fe-2S] cluster</name>
        <dbReference type="ChEBI" id="CHEBI:190135"/>
    </ligand>
</feature>
<evidence type="ECO:0000256" key="1">
    <source>
        <dbReference type="PIRSR" id="PIRSR006816-2"/>
    </source>
</evidence>
<feature type="binding site" evidence="1">
    <location>
        <position position="248"/>
    </location>
    <ligand>
        <name>[2Fe-2S] cluster</name>
        <dbReference type="ChEBI" id="CHEBI:190135"/>
    </ligand>
</feature>
<dbReference type="GO" id="GO:0051537">
    <property type="term" value="F:2 iron, 2 sulfur cluster binding"/>
    <property type="evidence" value="ECO:0007669"/>
    <property type="project" value="UniProtKB-KW"/>
</dbReference>
<dbReference type="InterPro" id="IPR019480">
    <property type="entry name" value="Dihydroorotate_DH_Fe-S-bd"/>
</dbReference>
<dbReference type="PRINTS" id="PR00406">
    <property type="entry name" value="CYTB5RDTASE"/>
</dbReference>
<dbReference type="PROSITE" id="PS51384">
    <property type="entry name" value="FAD_FR"/>
    <property type="match status" value="1"/>
</dbReference>
<dbReference type="InterPro" id="IPR017938">
    <property type="entry name" value="Riboflavin_synthase-like_b-brl"/>
</dbReference>
<organism evidence="3 4">
    <name type="scientific">Candidatus Obscuribacter phosphatis</name>
    <dbReference type="NCBI Taxonomy" id="1906157"/>
    <lineage>
        <taxon>Bacteria</taxon>
        <taxon>Bacillati</taxon>
        <taxon>Candidatus Melainabacteria</taxon>
        <taxon>Candidatus Obscuribacterales</taxon>
        <taxon>Candidatus Obscuribacteraceae</taxon>
        <taxon>Candidatus Obscuribacter</taxon>
    </lineage>
</organism>
<evidence type="ECO:0000313" key="4">
    <source>
        <dbReference type="Proteomes" id="UP000664277"/>
    </source>
</evidence>
<protein>
    <submittedName>
        <fullName evidence="3">FAD/NAD(P)-binding protein</fullName>
    </submittedName>
</protein>
<sequence length="289" mass="31795">MIPGKTPYLSVKGTIRSIVPMAQDNYLFDFTERTGSLSGCRPGQFVELWVPGVGECPISVCSGRVSESIQLMVRRAGRVTSALFNMSEGDSVGLRGPYGQGFPMEDFKGRDLVMVAGGLGVAPIRSVWQYALDHREEFGRLVLIYGMRHTNDILFRQEFKFLLRRRDIDIFIAAEEVVGPALPPIAMQLGRVTDLLRQAEISSDSCVAVCGPPVMYKYVIDVLKERNVDEANIHLSLERHMKCGIGKCGHCFIGGKFNCKAGPVFALPEIKHVPEAIECDAASLQGGLE</sequence>
<keyword evidence="1" id="KW-0479">Metal-binding</keyword>